<evidence type="ECO:0000313" key="4">
    <source>
        <dbReference type="EMBL" id="MFC4502690.1"/>
    </source>
</evidence>
<dbReference type="InterPro" id="IPR036457">
    <property type="entry name" value="PPM-type-like_dom_sf"/>
</dbReference>
<keyword evidence="2" id="KW-0812">Transmembrane</keyword>
<sequence length="362" mass="37197">MSAGPALPVLAVLVVALVTLVGGAGPVWLHLLAVGPALAATTDGPRGVLGVGLLAAALGVVLGVHYGVPSGELTAVLSALVAVTLASGLAGALRGRRERVLAAVRSVAEAAQHALLLPVPDVVGPFQVAVRYSAAAAEARIGGDLYALVPTPYGVRLIVGDVRGKGLPAVGTAALVLGVFREAAYDEPDLLTVVDRIERSLARNLGHDDFVTAVVAGHSEPGRLHLVNCGHAPPLLARASGAVTPVEPTRPAPPLGLRALTDETPTLQVLPFADGDQLLLYTDGVTEARDHGRAFYPLQDGLARHLTDEPARTLDALHDELLAHVGGRLHDDAALLLVRKPAPARVHRQLAGPGLLLGDQTV</sequence>
<dbReference type="Proteomes" id="UP001595839">
    <property type="component" value="Unassembled WGS sequence"/>
</dbReference>
<dbReference type="PANTHER" id="PTHR43156:SF2">
    <property type="entry name" value="STAGE II SPORULATION PROTEIN E"/>
    <property type="match status" value="1"/>
</dbReference>
<comment type="caution">
    <text evidence="4">The sequence shown here is derived from an EMBL/GenBank/DDBJ whole genome shotgun (WGS) entry which is preliminary data.</text>
</comment>
<dbReference type="SMART" id="SM00331">
    <property type="entry name" value="PP2C_SIG"/>
    <property type="match status" value="1"/>
</dbReference>
<dbReference type="EC" id="3.1.3.16" evidence="4"/>
<feature type="domain" description="PPM-type phosphatase" evidence="3">
    <location>
        <begin position="126"/>
        <end position="340"/>
    </location>
</feature>
<dbReference type="GO" id="GO:0004722">
    <property type="term" value="F:protein serine/threonine phosphatase activity"/>
    <property type="evidence" value="ECO:0007669"/>
    <property type="project" value="UniProtKB-EC"/>
</dbReference>
<feature type="transmembrane region" description="Helical" evidence="2">
    <location>
        <begin position="75"/>
        <end position="93"/>
    </location>
</feature>
<accession>A0ABV9ARY3</accession>
<keyword evidence="5" id="KW-1185">Reference proteome</keyword>
<dbReference type="EMBL" id="JBHSFK010000016">
    <property type="protein sequence ID" value="MFC4502690.1"/>
    <property type="molecule type" value="Genomic_DNA"/>
</dbReference>
<dbReference type="Gene3D" id="3.60.40.10">
    <property type="entry name" value="PPM-type phosphatase domain"/>
    <property type="match status" value="1"/>
</dbReference>
<dbReference type="Pfam" id="PF07228">
    <property type="entry name" value="SpoIIE"/>
    <property type="match status" value="1"/>
</dbReference>
<keyword evidence="1 4" id="KW-0378">Hydrolase</keyword>
<reference evidence="5" key="1">
    <citation type="journal article" date="2019" name="Int. J. Syst. Evol. Microbiol.">
        <title>The Global Catalogue of Microorganisms (GCM) 10K type strain sequencing project: providing services to taxonomists for standard genome sequencing and annotation.</title>
        <authorList>
            <consortium name="The Broad Institute Genomics Platform"/>
            <consortium name="The Broad Institute Genome Sequencing Center for Infectious Disease"/>
            <person name="Wu L."/>
            <person name="Ma J."/>
        </authorList>
    </citation>
    <scope>NUCLEOTIDE SEQUENCE [LARGE SCALE GENOMIC DNA]</scope>
    <source>
        <strain evidence="5">CGMCC 4.7177</strain>
    </source>
</reference>
<keyword evidence="2" id="KW-1133">Transmembrane helix</keyword>
<dbReference type="RefSeq" id="WP_381169192.1">
    <property type="nucleotide sequence ID" value="NZ_JBHSFK010000016.1"/>
</dbReference>
<dbReference type="InterPro" id="IPR001932">
    <property type="entry name" value="PPM-type_phosphatase-like_dom"/>
</dbReference>
<proteinExistence type="predicted"/>
<dbReference type="InterPro" id="IPR052016">
    <property type="entry name" value="Bact_Sigma-Reg"/>
</dbReference>
<protein>
    <submittedName>
        <fullName evidence="4">PP2C family protein-serine/threonine phosphatase</fullName>
        <ecNumber evidence="4">3.1.3.16</ecNumber>
    </submittedName>
</protein>
<dbReference type="SUPFAM" id="SSF81606">
    <property type="entry name" value="PP2C-like"/>
    <property type="match status" value="1"/>
</dbReference>
<feature type="transmembrane region" description="Helical" evidence="2">
    <location>
        <begin position="49"/>
        <end position="68"/>
    </location>
</feature>
<evidence type="ECO:0000259" key="3">
    <source>
        <dbReference type="SMART" id="SM00331"/>
    </source>
</evidence>
<gene>
    <name evidence="4" type="ORF">ACFPIH_24785</name>
</gene>
<evidence type="ECO:0000256" key="1">
    <source>
        <dbReference type="ARBA" id="ARBA00022801"/>
    </source>
</evidence>
<name>A0ABV9ARY3_9ACTN</name>
<evidence type="ECO:0000313" key="5">
    <source>
        <dbReference type="Proteomes" id="UP001595839"/>
    </source>
</evidence>
<organism evidence="4 5">
    <name type="scientific">Streptomyces vulcanius</name>
    <dbReference type="NCBI Taxonomy" id="1441876"/>
    <lineage>
        <taxon>Bacteria</taxon>
        <taxon>Bacillati</taxon>
        <taxon>Actinomycetota</taxon>
        <taxon>Actinomycetes</taxon>
        <taxon>Kitasatosporales</taxon>
        <taxon>Streptomycetaceae</taxon>
        <taxon>Streptomyces</taxon>
    </lineage>
</organism>
<keyword evidence="2" id="KW-0472">Membrane</keyword>
<evidence type="ECO:0000256" key="2">
    <source>
        <dbReference type="SAM" id="Phobius"/>
    </source>
</evidence>
<dbReference type="PANTHER" id="PTHR43156">
    <property type="entry name" value="STAGE II SPORULATION PROTEIN E-RELATED"/>
    <property type="match status" value="1"/>
</dbReference>